<reference evidence="6 7" key="1">
    <citation type="submission" date="2014-04" db="EMBL/GenBank/DDBJ databases">
        <authorList>
            <consortium name="DOE Joint Genome Institute"/>
            <person name="Kuo A."/>
            <person name="Kohler A."/>
            <person name="Costa M.D."/>
            <person name="Nagy L.G."/>
            <person name="Floudas D."/>
            <person name="Copeland A."/>
            <person name="Barry K.W."/>
            <person name="Cichocki N."/>
            <person name="Veneault-Fourrey C."/>
            <person name="LaButti K."/>
            <person name="Lindquist E.A."/>
            <person name="Lipzen A."/>
            <person name="Lundell T."/>
            <person name="Morin E."/>
            <person name="Murat C."/>
            <person name="Sun H."/>
            <person name="Tunlid A."/>
            <person name="Henrissat B."/>
            <person name="Grigoriev I.V."/>
            <person name="Hibbett D.S."/>
            <person name="Martin F."/>
            <person name="Nordberg H.P."/>
            <person name="Cantor M.N."/>
            <person name="Hua S.X."/>
        </authorList>
    </citation>
    <scope>NUCLEOTIDE SEQUENCE [LARGE SCALE GENOMIC DNA]</scope>
    <source>
        <strain evidence="6 7">441</strain>
    </source>
</reference>
<evidence type="ECO:0000256" key="2">
    <source>
        <dbReference type="ARBA" id="ARBA00022723"/>
    </source>
</evidence>
<gene>
    <name evidence="6" type="ORF">PISMIDRAFT_680076</name>
</gene>
<sequence>MIGNQRPQARTRTLEDPQANTPSVTPRYTYSQTPKPITSRRSSPVGTNFVINDNPTWEDGVQSPGIALLSVDNFPSDLQYLIDTLLPYAFDLGIFLYLPRLRAQPESIMPPLLTALILCSLHVIGPSDLDQTISVEPLVFRLLNTLADSYNAENPGRGPRFYMQTLQAEVLLVYHLLLMGSVSIAQSRVNAAMSLAIRLGLHMRSGGAPAAGSFDFLANFLPRLPLPGDAIEEQERADAWWIVYTLVKFAQVIYVGSPDVSSTVDITPPWPDAAKDGSCVPNGANGDPVSQFLLAQYFGTEGETPLGLQARASALLGEAHSIAAAYYRDSSISQSAGFCSRLTTLDNLIQNFFSSLPYPATLSRSPGTGGAYTSQQMLLVVNLTALAQITLHCPFALMHVPSNRVCVESAIRAVQALNGMEDQKIMNPICVMSWGAFFSVLHGELGRLRSRPWQGYGSASTDQGPNEVSETDIVNAIRSLASFSGSWSGQYPLQMTIRAKLQAAASSA</sequence>
<reference evidence="7" key="2">
    <citation type="submission" date="2015-01" db="EMBL/GenBank/DDBJ databases">
        <title>Evolutionary Origins and Diversification of the Mycorrhizal Mutualists.</title>
        <authorList>
            <consortium name="DOE Joint Genome Institute"/>
            <consortium name="Mycorrhizal Genomics Consortium"/>
            <person name="Kohler A."/>
            <person name="Kuo A."/>
            <person name="Nagy L.G."/>
            <person name="Floudas D."/>
            <person name="Copeland A."/>
            <person name="Barry K.W."/>
            <person name="Cichocki N."/>
            <person name="Veneault-Fourrey C."/>
            <person name="LaButti K."/>
            <person name="Lindquist E.A."/>
            <person name="Lipzen A."/>
            <person name="Lundell T."/>
            <person name="Morin E."/>
            <person name="Murat C."/>
            <person name="Riley R."/>
            <person name="Ohm R."/>
            <person name="Sun H."/>
            <person name="Tunlid A."/>
            <person name="Henrissat B."/>
            <person name="Grigoriev I.V."/>
            <person name="Hibbett D.S."/>
            <person name="Martin F."/>
        </authorList>
    </citation>
    <scope>NUCLEOTIDE SEQUENCE [LARGE SCALE GENOMIC DNA]</scope>
    <source>
        <strain evidence="7">441</strain>
    </source>
</reference>
<comment type="subcellular location">
    <subcellularLocation>
        <location evidence="1">Nucleus</location>
    </subcellularLocation>
</comment>
<dbReference type="OrthoDB" id="2309723at2759"/>
<dbReference type="AlphaFoldDB" id="A0A0C9YCM5"/>
<dbReference type="CDD" id="cd12148">
    <property type="entry name" value="fungal_TF_MHR"/>
    <property type="match status" value="1"/>
</dbReference>
<dbReference type="InterPro" id="IPR050987">
    <property type="entry name" value="AtrR-like"/>
</dbReference>
<dbReference type="GO" id="GO:0003700">
    <property type="term" value="F:DNA-binding transcription factor activity"/>
    <property type="evidence" value="ECO:0007669"/>
    <property type="project" value="InterPro"/>
</dbReference>
<evidence type="ECO:0000256" key="3">
    <source>
        <dbReference type="ARBA" id="ARBA00023125"/>
    </source>
</evidence>
<keyword evidence="7" id="KW-1185">Reference proteome</keyword>
<dbReference type="Proteomes" id="UP000054018">
    <property type="component" value="Unassembled WGS sequence"/>
</dbReference>
<dbReference type="GO" id="GO:0046872">
    <property type="term" value="F:metal ion binding"/>
    <property type="evidence" value="ECO:0007669"/>
    <property type="project" value="UniProtKB-KW"/>
</dbReference>
<evidence type="ECO:0000256" key="5">
    <source>
        <dbReference type="SAM" id="MobiDB-lite"/>
    </source>
</evidence>
<keyword evidence="2" id="KW-0479">Metal-binding</keyword>
<name>A0A0C9YCM5_9AGAM</name>
<dbReference type="GO" id="GO:0005634">
    <property type="term" value="C:nucleus"/>
    <property type="evidence" value="ECO:0007669"/>
    <property type="project" value="UniProtKB-SubCell"/>
</dbReference>
<dbReference type="GO" id="GO:0003677">
    <property type="term" value="F:DNA binding"/>
    <property type="evidence" value="ECO:0007669"/>
    <property type="project" value="UniProtKB-KW"/>
</dbReference>
<feature type="compositionally biased region" description="Polar residues" evidence="5">
    <location>
        <begin position="18"/>
        <end position="45"/>
    </location>
</feature>
<keyword evidence="3" id="KW-0238">DNA-binding</keyword>
<protein>
    <recommendedName>
        <fullName evidence="8">Transcription factor domain-containing protein</fullName>
    </recommendedName>
</protein>
<evidence type="ECO:0000313" key="7">
    <source>
        <dbReference type="Proteomes" id="UP000054018"/>
    </source>
</evidence>
<evidence type="ECO:0000256" key="1">
    <source>
        <dbReference type="ARBA" id="ARBA00004123"/>
    </source>
</evidence>
<dbReference type="PANTHER" id="PTHR46910:SF3">
    <property type="entry name" value="HALOTOLERANCE PROTEIN 9-RELATED"/>
    <property type="match status" value="1"/>
</dbReference>
<dbReference type="PANTHER" id="PTHR46910">
    <property type="entry name" value="TRANSCRIPTION FACTOR PDR1"/>
    <property type="match status" value="1"/>
</dbReference>
<evidence type="ECO:0008006" key="8">
    <source>
        <dbReference type="Google" id="ProtNLM"/>
    </source>
</evidence>
<dbReference type="STRING" id="765257.A0A0C9YCM5"/>
<evidence type="ECO:0000256" key="4">
    <source>
        <dbReference type="ARBA" id="ARBA00023242"/>
    </source>
</evidence>
<feature type="compositionally biased region" description="Polar residues" evidence="5">
    <location>
        <begin position="1"/>
        <end position="11"/>
    </location>
</feature>
<organism evidence="6 7">
    <name type="scientific">Pisolithus microcarpus 441</name>
    <dbReference type="NCBI Taxonomy" id="765257"/>
    <lineage>
        <taxon>Eukaryota</taxon>
        <taxon>Fungi</taxon>
        <taxon>Dikarya</taxon>
        <taxon>Basidiomycota</taxon>
        <taxon>Agaricomycotina</taxon>
        <taxon>Agaricomycetes</taxon>
        <taxon>Agaricomycetidae</taxon>
        <taxon>Boletales</taxon>
        <taxon>Sclerodermatineae</taxon>
        <taxon>Pisolithaceae</taxon>
        <taxon>Pisolithus</taxon>
    </lineage>
</organism>
<proteinExistence type="predicted"/>
<dbReference type="EMBL" id="KN833738">
    <property type="protein sequence ID" value="KIK22505.1"/>
    <property type="molecule type" value="Genomic_DNA"/>
</dbReference>
<accession>A0A0C9YCM5</accession>
<feature type="region of interest" description="Disordered" evidence="5">
    <location>
        <begin position="1"/>
        <end position="45"/>
    </location>
</feature>
<evidence type="ECO:0000313" key="6">
    <source>
        <dbReference type="EMBL" id="KIK22505.1"/>
    </source>
</evidence>
<keyword evidence="4" id="KW-0539">Nucleus</keyword>
<dbReference type="HOGENOM" id="CLU_022337_1_1_1"/>